<evidence type="ECO:0000259" key="9">
    <source>
        <dbReference type="Pfam" id="PF00501"/>
    </source>
</evidence>
<dbReference type="EMBL" id="CP144745">
    <property type="protein sequence ID" value="WVZ50673.1"/>
    <property type="molecule type" value="Genomic_DNA"/>
</dbReference>
<accession>A0AAQ3SJD0</accession>
<reference evidence="11 12" key="1">
    <citation type="submission" date="2024-02" db="EMBL/GenBank/DDBJ databases">
        <title>High-quality chromosome-scale genome assembly of Pensacola bahiagrass (Paspalum notatum Flugge var. saurae).</title>
        <authorList>
            <person name="Vega J.M."/>
            <person name="Podio M."/>
            <person name="Orjuela J."/>
            <person name="Siena L.A."/>
            <person name="Pessino S.C."/>
            <person name="Combes M.C."/>
            <person name="Mariac C."/>
            <person name="Albertini E."/>
            <person name="Pupilli F."/>
            <person name="Ortiz J.P.A."/>
            <person name="Leblanc O."/>
        </authorList>
    </citation>
    <scope>NUCLEOTIDE SEQUENCE [LARGE SCALE GENOMIC DNA]</scope>
    <source>
        <strain evidence="11">R1</strain>
        <tissue evidence="11">Leaf</tissue>
    </source>
</reference>
<protein>
    <recommendedName>
        <fullName evidence="2">4-coumarate--CoA ligase</fullName>
        <ecNumber evidence="2">6.2.1.12</ecNumber>
    </recommendedName>
</protein>
<evidence type="ECO:0000256" key="4">
    <source>
        <dbReference type="ARBA" id="ARBA00022741"/>
    </source>
</evidence>
<keyword evidence="12" id="KW-1185">Reference proteome</keyword>
<evidence type="ECO:0000256" key="3">
    <source>
        <dbReference type="ARBA" id="ARBA00022598"/>
    </source>
</evidence>
<comment type="similarity">
    <text evidence="1">Belongs to the ATP-dependent AMP-binding enzyme family.</text>
</comment>
<dbReference type="Pfam" id="PF13193">
    <property type="entry name" value="AMP-binding_C"/>
    <property type="match status" value="1"/>
</dbReference>
<dbReference type="Gene3D" id="3.40.50.12780">
    <property type="entry name" value="N-terminal domain of ligase-like"/>
    <property type="match status" value="1"/>
</dbReference>
<sequence>MANCVLFCKGYGMTEAAGGISIRFDQAKSSRLGSVGHLSPAVQAKIVHQVTGEHLSTNQIGELHLSGPLVMKGYIGDNKANSGAFDSDGWLKTGDLCYIDQDGFLFIEDRIKDLMNHNGHMVQPSELEQVLHSVPGIADAVVIPFPHEELGDLPTALVVREQDSNNVSEKDIMNYVADQVAPYKRIWNVIFVDSIPRPPSGKIMRRELLRMVKEGHGVNTMGDIDLW</sequence>
<comment type="catalytic activity">
    <reaction evidence="6">
        <text>(E)-4-coumarate + ATP + H(+) = (E)-4-coumaroyl-AMP + diphosphate</text>
        <dbReference type="Rhea" id="RHEA:72419"/>
        <dbReference type="ChEBI" id="CHEBI:12876"/>
        <dbReference type="ChEBI" id="CHEBI:15378"/>
        <dbReference type="ChEBI" id="CHEBI:30616"/>
        <dbReference type="ChEBI" id="CHEBI:33019"/>
        <dbReference type="ChEBI" id="CHEBI:192348"/>
    </reaction>
    <physiologicalReaction direction="left-to-right" evidence="6">
        <dbReference type="Rhea" id="RHEA:72420"/>
    </physiologicalReaction>
</comment>
<proteinExistence type="inferred from homology"/>
<feature type="domain" description="AMP-dependent synthetase/ligase" evidence="9">
    <location>
        <begin position="7"/>
        <end position="74"/>
    </location>
</feature>
<dbReference type="PANTHER" id="PTHR24096">
    <property type="entry name" value="LONG-CHAIN-FATTY-ACID--COA LIGASE"/>
    <property type="match status" value="1"/>
</dbReference>
<evidence type="ECO:0000256" key="5">
    <source>
        <dbReference type="ARBA" id="ARBA00022840"/>
    </source>
</evidence>
<dbReference type="Proteomes" id="UP001341281">
    <property type="component" value="Chromosome 01"/>
</dbReference>
<feature type="domain" description="AMP-binding enzyme C-terminal" evidence="10">
    <location>
        <begin position="126"/>
        <end position="202"/>
    </location>
</feature>
<dbReference type="FunFam" id="3.30.300.30:FF:000007">
    <property type="entry name" value="4-coumarate--CoA ligase 2"/>
    <property type="match status" value="1"/>
</dbReference>
<dbReference type="Gene3D" id="3.30.300.30">
    <property type="match status" value="1"/>
</dbReference>
<dbReference type="InterPro" id="IPR000873">
    <property type="entry name" value="AMP-dep_synth/lig_dom"/>
</dbReference>
<dbReference type="InterPro" id="IPR045851">
    <property type="entry name" value="AMP-bd_C_sf"/>
</dbReference>
<dbReference type="GO" id="GO:0016207">
    <property type="term" value="F:4-coumarate-CoA ligase activity"/>
    <property type="evidence" value="ECO:0007669"/>
    <property type="project" value="UniProtKB-EC"/>
</dbReference>
<evidence type="ECO:0000256" key="7">
    <source>
        <dbReference type="ARBA" id="ARBA00034223"/>
    </source>
</evidence>
<gene>
    <name evidence="11" type="ORF">U9M48_001905</name>
</gene>
<comment type="catalytic activity">
    <reaction evidence="8">
        <text>(E)-4-coumarate + ATP + CoA = (E)-4-coumaroyl-CoA + AMP + diphosphate</text>
        <dbReference type="Rhea" id="RHEA:19641"/>
        <dbReference type="ChEBI" id="CHEBI:12876"/>
        <dbReference type="ChEBI" id="CHEBI:30616"/>
        <dbReference type="ChEBI" id="CHEBI:33019"/>
        <dbReference type="ChEBI" id="CHEBI:57287"/>
        <dbReference type="ChEBI" id="CHEBI:85008"/>
        <dbReference type="ChEBI" id="CHEBI:456215"/>
        <dbReference type="EC" id="6.2.1.12"/>
    </reaction>
    <physiologicalReaction direction="left-to-right" evidence="8">
        <dbReference type="Rhea" id="RHEA:19642"/>
    </physiologicalReaction>
</comment>
<keyword evidence="4" id="KW-0547">Nucleotide-binding</keyword>
<organism evidence="11 12">
    <name type="scientific">Paspalum notatum var. saurae</name>
    <dbReference type="NCBI Taxonomy" id="547442"/>
    <lineage>
        <taxon>Eukaryota</taxon>
        <taxon>Viridiplantae</taxon>
        <taxon>Streptophyta</taxon>
        <taxon>Embryophyta</taxon>
        <taxon>Tracheophyta</taxon>
        <taxon>Spermatophyta</taxon>
        <taxon>Magnoliopsida</taxon>
        <taxon>Liliopsida</taxon>
        <taxon>Poales</taxon>
        <taxon>Poaceae</taxon>
        <taxon>PACMAD clade</taxon>
        <taxon>Panicoideae</taxon>
        <taxon>Andropogonodae</taxon>
        <taxon>Paspaleae</taxon>
        <taxon>Paspalinae</taxon>
        <taxon>Paspalum</taxon>
    </lineage>
</organism>
<dbReference type="InterPro" id="IPR042099">
    <property type="entry name" value="ANL_N_sf"/>
</dbReference>
<evidence type="ECO:0000256" key="2">
    <source>
        <dbReference type="ARBA" id="ARBA00012959"/>
    </source>
</evidence>
<dbReference type="Pfam" id="PF00501">
    <property type="entry name" value="AMP-binding"/>
    <property type="match status" value="1"/>
</dbReference>
<keyword evidence="5" id="KW-0067">ATP-binding</keyword>
<dbReference type="PANTHER" id="PTHR24096:SF377">
    <property type="entry name" value="4-COUMARATE--COA LIGASE-LIKE 7"/>
    <property type="match status" value="1"/>
</dbReference>
<name>A0AAQ3SJD0_PASNO</name>
<dbReference type="SUPFAM" id="SSF56801">
    <property type="entry name" value="Acetyl-CoA synthetase-like"/>
    <property type="match status" value="1"/>
</dbReference>
<feature type="non-terminal residue" evidence="11">
    <location>
        <position position="227"/>
    </location>
</feature>
<comment type="catalytic activity">
    <reaction evidence="7">
        <text>(E)-4-coumaroyl-AMP + CoA = (E)-4-coumaroyl-CoA + AMP + H(+)</text>
        <dbReference type="Rhea" id="RHEA:72423"/>
        <dbReference type="ChEBI" id="CHEBI:15378"/>
        <dbReference type="ChEBI" id="CHEBI:57287"/>
        <dbReference type="ChEBI" id="CHEBI:85008"/>
        <dbReference type="ChEBI" id="CHEBI:192348"/>
        <dbReference type="ChEBI" id="CHEBI:456215"/>
    </reaction>
    <physiologicalReaction direction="left-to-right" evidence="7">
        <dbReference type="Rhea" id="RHEA:72424"/>
    </physiologicalReaction>
</comment>
<dbReference type="InterPro" id="IPR025110">
    <property type="entry name" value="AMP-bd_C"/>
</dbReference>
<evidence type="ECO:0000256" key="1">
    <source>
        <dbReference type="ARBA" id="ARBA00006432"/>
    </source>
</evidence>
<evidence type="ECO:0000256" key="8">
    <source>
        <dbReference type="ARBA" id="ARBA00034252"/>
    </source>
</evidence>
<evidence type="ECO:0000259" key="10">
    <source>
        <dbReference type="Pfam" id="PF13193"/>
    </source>
</evidence>
<keyword evidence="3" id="KW-0436">Ligase</keyword>
<evidence type="ECO:0000313" key="12">
    <source>
        <dbReference type="Proteomes" id="UP001341281"/>
    </source>
</evidence>
<evidence type="ECO:0000313" key="11">
    <source>
        <dbReference type="EMBL" id="WVZ50673.1"/>
    </source>
</evidence>
<dbReference type="AlphaFoldDB" id="A0AAQ3SJD0"/>
<dbReference type="EC" id="6.2.1.12" evidence="2"/>
<dbReference type="GO" id="GO:0005524">
    <property type="term" value="F:ATP binding"/>
    <property type="evidence" value="ECO:0007669"/>
    <property type="project" value="UniProtKB-KW"/>
</dbReference>
<evidence type="ECO:0000256" key="6">
    <source>
        <dbReference type="ARBA" id="ARBA00034219"/>
    </source>
</evidence>